<dbReference type="GO" id="GO:0016887">
    <property type="term" value="F:ATP hydrolysis activity"/>
    <property type="evidence" value="ECO:0007669"/>
    <property type="project" value="InterPro"/>
</dbReference>
<keyword evidence="2" id="KW-0067">ATP-binding</keyword>
<proteinExistence type="predicted"/>
<feature type="domain" description="ATPase AAA-type core" evidence="1">
    <location>
        <begin position="311"/>
        <end position="392"/>
    </location>
</feature>
<dbReference type="Proteomes" id="UP000541352">
    <property type="component" value="Unassembled WGS sequence"/>
</dbReference>
<dbReference type="InterPro" id="IPR051396">
    <property type="entry name" value="Bact_Antivir_Def_Nuclease"/>
</dbReference>
<dbReference type="EMBL" id="JACIBY010000010">
    <property type="protein sequence ID" value="MBB3840225.1"/>
    <property type="molecule type" value="Genomic_DNA"/>
</dbReference>
<dbReference type="GO" id="GO:0005524">
    <property type="term" value="F:ATP binding"/>
    <property type="evidence" value="ECO:0007669"/>
    <property type="project" value="UniProtKB-KW"/>
</dbReference>
<dbReference type="RefSeq" id="WP_183977073.1">
    <property type="nucleotide sequence ID" value="NZ_JACIBY010000010.1"/>
</dbReference>
<dbReference type="Pfam" id="PF13304">
    <property type="entry name" value="AAA_21"/>
    <property type="match status" value="1"/>
</dbReference>
<sequence length="493" mass="56489">MDKQKLPLQVLRDLEELKPLIKDPSLDLVVSSDKEFLLLIRTKKYEDFYFKIAKGSNSYFKRIFPYNDNGSDLYKSFDGSIKEDFIQWTEKIREYDSINLNSLFESPQLEPEEDIYEEEDKVLPCCLKSLLVSNFQGIKSAEIDNLPVDTQWVFLVGENGFGKSTVLQSILLGLNGSKDGNFELIQDESINIQVAYKNDKENFVNDCWRNPHPLPYLAAYGPVRLNLKADAKISDEARMSSLTYNLFNSDGALLNIEAKMKDWLLQKNTKRFDLVKKALCKLIPNLSDVRFNEKTSEIEYIEKDIVDGSETYEPLPYQKLASGFRAIIGLAGDMIVRLSHLQPEVSDPSQLKGIVIIDELDLHWHPKLQKQIPQLFSNVFPKVQFIVSTHSPIPLLGAPTNSVVLKVNRTKEEGIKIENIKINLKYLTPNLLLTSGIFDMEDVLSVNNDDITKTRTEDLFEEMQHNNEVEQYLAEFEASNRQFPDALFEPKAN</sequence>
<dbReference type="SUPFAM" id="SSF52540">
    <property type="entry name" value="P-loop containing nucleoside triphosphate hydrolases"/>
    <property type="match status" value="1"/>
</dbReference>
<dbReference type="PANTHER" id="PTHR43581">
    <property type="entry name" value="ATP/GTP PHOSPHATASE"/>
    <property type="match status" value="1"/>
</dbReference>
<organism evidence="2 3">
    <name type="scientific">Runella defluvii</name>
    <dbReference type="NCBI Taxonomy" id="370973"/>
    <lineage>
        <taxon>Bacteria</taxon>
        <taxon>Pseudomonadati</taxon>
        <taxon>Bacteroidota</taxon>
        <taxon>Cytophagia</taxon>
        <taxon>Cytophagales</taxon>
        <taxon>Spirosomataceae</taxon>
        <taxon>Runella</taxon>
    </lineage>
</organism>
<accession>A0A7W6ES11</accession>
<evidence type="ECO:0000313" key="3">
    <source>
        <dbReference type="Proteomes" id="UP000541352"/>
    </source>
</evidence>
<evidence type="ECO:0000259" key="1">
    <source>
        <dbReference type="Pfam" id="PF13304"/>
    </source>
</evidence>
<dbReference type="AlphaFoldDB" id="A0A7W6ES11"/>
<comment type="caution">
    <text evidence="2">The sequence shown here is derived from an EMBL/GenBank/DDBJ whole genome shotgun (WGS) entry which is preliminary data.</text>
</comment>
<reference evidence="2 3" key="1">
    <citation type="submission" date="2020-08" db="EMBL/GenBank/DDBJ databases">
        <title>Genomic Encyclopedia of Type Strains, Phase IV (KMG-IV): sequencing the most valuable type-strain genomes for metagenomic binning, comparative biology and taxonomic classification.</title>
        <authorList>
            <person name="Goeker M."/>
        </authorList>
    </citation>
    <scope>NUCLEOTIDE SEQUENCE [LARGE SCALE GENOMIC DNA]</scope>
    <source>
        <strain evidence="2 3">DSM 17976</strain>
    </source>
</reference>
<evidence type="ECO:0000313" key="2">
    <source>
        <dbReference type="EMBL" id="MBB3840225.1"/>
    </source>
</evidence>
<gene>
    <name evidence="2" type="ORF">FHS57_004245</name>
</gene>
<dbReference type="InterPro" id="IPR003959">
    <property type="entry name" value="ATPase_AAA_core"/>
</dbReference>
<protein>
    <submittedName>
        <fullName evidence="2">Energy-coupling factor transporter ATP-binding protein EcfA2</fullName>
    </submittedName>
</protein>
<name>A0A7W6ES11_9BACT</name>
<keyword evidence="3" id="KW-1185">Reference proteome</keyword>
<dbReference type="Gene3D" id="3.40.50.300">
    <property type="entry name" value="P-loop containing nucleotide triphosphate hydrolases"/>
    <property type="match status" value="1"/>
</dbReference>
<dbReference type="InterPro" id="IPR027417">
    <property type="entry name" value="P-loop_NTPase"/>
</dbReference>
<dbReference type="PANTHER" id="PTHR43581:SF2">
    <property type="entry name" value="EXCINUCLEASE ATPASE SUBUNIT"/>
    <property type="match status" value="1"/>
</dbReference>
<keyword evidence="2" id="KW-0547">Nucleotide-binding</keyword>